<dbReference type="SUPFAM" id="SSF51695">
    <property type="entry name" value="PLC-like phosphodiesterases"/>
    <property type="match status" value="1"/>
</dbReference>
<dbReference type="PROSITE" id="PS51704">
    <property type="entry name" value="GP_PDE"/>
    <property type="match status" value="1"/>
</dbReference>
<evidence type="ECO:0000313" key="3">
    <source>
        <dbReference type="Proteomes" id="UP000273001"/>
    </source>
</evidence>
<dbReference type="InterPro" id="IPR017946">
    <property type="entry name" value="PLC-like_Pdiesterase_TIM-brl"/>
</dbReference>
<reference evidence="2 3" key="1">
    <citation type="submission" date="2018-09" db="EMBL/GenBank/DDBJ databases">
        <authorList>
            <person name="Li J."/>
        </authorList>
    </citation>
    <scope>NUCLEOTIDE SEQUENCE [LARGE SCALE GENOMIC DNA]</scope>
    <source>
        <strain evidence="2 3">2129</strain>
    </source>
</reference>
<sequence length="245" mass="27467">MIPHRGGSREVPENTWSAVEHVRRLGLEWMETDLRLSADGVPVLCHDADLQRLAADPRQVREVMWAELADLDAGDARGLVCLPDLLAAHPDLRLNMDLKESDVVQPALQAVRDADALDRVRFASFSARRLAVLRRQEPRATTSLGRVDVVGLMLLSEASVPLPHTRWGWTRGRVDAVQVPLTYRGVTVVTPRLVAAAHRMGLEVHVWTVDLPEQMRRLARLNVDAIMTDVPTLAQEVLAEKSRWR</sequence>
<evidence type="ECO:0000259" key="1">
    <source>
        <dbReference type="PROSITE" id="PS51704"/>
    </source>
</evidence>
<dbReference type="InterPro" id="IPR030395">
    <property type="entry name" value="GP_PDE_dom"/>
</dbReference>
<dbReference type="Pfam" id="PF03009">
    <property type="entry name" value="GDPD"/>
    <property type="match status" value="1"/>
</dbReference>
<protein>
    <submittedName>
        <fullName evidence="2">Glycerophosphodiester phosphodiesterase</fullName>
    </submittedName>
</protein>
<accession>A0ABN5PQV0</accession>
<proteinExistence type="predicted"/>
<dbReference type="Proteomes" id="UP000273001">
    <property type="component" value="Chromosome"/>
</dbReference>
<feature type="domain" description="GP-PDE" evidence="1">
    <location>
        <begin position="1"/>
        <end position="238"/>
    </location>
</feature>
<dbReference type="PANTHER" id="PTHR46211">
    <property type="entry name" value="GLYCEROPHOSPHORYL DIESTER PHOSPHODIESTERASE"/>
    <property type="match status" value="1"/>
</dbReference>
<dbReference type="PANTHER" id="PTHR46211:SF14">
    <property type="entry name" value="GLYCEROPHOSPHODIESTER PHOSPHODIESTERASE"/>
    <property type="match status" value="1"/>
</dbReference>
<keyword evidence="3" id="KW-1185">Reference proteome</keyword>
<dbReference type="EMBL" id="CP032514">
    <property type="protein sequence ID" value="AYD90780.1"/>
    <property type="molecule type" value="Genomic_DNA"/>
</dbReference>
<organism evidence="2 3">
    <name type="scientific">Actinomyces lilanjuaniae</name>
    <dbReference type="NCBI Taxonomy" id="2321394"/>
    <lineage>
        <taxon>Bacteria</taxon>
        <taxon>Bacillati</taxon>
        <taxon>Actinomycetota</taxon>
        <taxon>Actinomycetes</taxon>
        <taxon>Actinomycetales</taxon>
        <taxon>Actinomycetaceae</taxon>
        <taxon>Actinomyces</taxon>
    </lineage>
</organism>
<evidence type="ECO:0000313" key="2">
    <source>
        <dbReference type="EMBL" id="AYD90780.1"/>
    </source>
</evidence>
<name>A0ABN5PQV0_9ACTO</name>
<dbReference type="Gene3D" id="3.20.20.190">
    <property type="entry name" value="Phosphatidylinositol (PI) phosphodiesterase"/>
    <property type="match status" value="1"/>
</dbReference>
<gene>
    <name evidence="2" type="ORF">D5R93_03770</name>
</gene>